<dbReference type="InterPro" id="IPR017853">
    <property type="entry name" value="GH"/>
</dbReference>
<name>A0A644U3M3_9ZZZZ</name>
<dbReference type="AlphaFoldDB" id="A0A644U3M3"/>
<organism evidence="1">
    <name type="scientific">bioreactor metagenome</name>
    <dbReference type="NCBI Taxonomy" id="1076179"/>
    <lineage>
        <taxon>unclassified sequences</taxon>
        <taxon>metagenomes</taxon>
        <taxon>ecological metagenomes</taxon>
    </lineage>
</organism>
<reference evidence="1" key="1">
    <citation type="submission" date="2019-08" db="EMBL/GenBank/DDBJ databases">
        <authorList>
            <person name="Kucharzyk K."/>
            <person name="Murdoch R.W."/>
            <person name="Higgins S."/>
            <person name="Loffler F."/>
        </authorList>
    </citation>
    <scope>NUCLEOTIDE SEQUENCE</scope>
</reference>
<accession>A0A644U3M3</accession>
<dbReference type="SUPFAM" id="SSF51445">
    <property type="entry name" value="(Trans)glycosidases"/>
    <property type="match status" value="1"/>
</dbReference>
<sequence length="312" mass="37134">MKKIVILISLILVFALIVFSYNKTQKKDIQISFYSWENSFEEQNINEKLYIKVLDVNFSTKLELLKTNIKDAPKNFIPVIYITNETMKNVDYSLVSKAILETLKNYKFDEIQIDCDWSLSTRSNYFNLLEDLKEKLNKKISATIRLHQIKYYTKTGIPPVDYGVLMYYNMSNIGDSNTKNSILDNEIAKKYHYNFDVYPLKLKLALPLYSQAIQFREEKAISLFEGVEEKDFNNDFEKLENNRYKVLNSHYFKGRYIYKDDIFRLENSNEQDIKIALKDFLDLSKNRYDEVIFYTLKYKNKYDLNNLIKGKL</sequence>
<evidence type="ECO:0008006" key="2">
    <source>
        <dbReference type="Google" id="ProtNLM"/>
    </source>
</evidence>
<proteinExistence type="predicted"/>
<dbReference type="EMBL" id="VSSQ01000074">
    <property type="protein sequence ID" value="MPL73537.1"/>
    <property type="molecule type" value="Genomic_DNA"/>
</dbReference>
<dbReference type="Gene3D" id="3.20.20.80">
    <property type="entry name" value="Glycosidases"/>
    <property type="match status" value="1"/>
</dbReference>
<evidence type="ECO:0000313" key="1">
    <source>
        <dbReference type="EMBL" id="MPL73537.1"/>
    </source>
</evidence>
<protein>
    <recommendedName>
        <fullName evidence="2">Glycoside-hydrolase family GH114 TIM-barrel domain-containing protein</fullName>
    </recommendedName>
</protein>
<gene>
    <name evidence="1" type="ORF">SDC9_19338</name>
</gene>
<comment type="caution">
    <text evidence="1">The sequence shown here is derived from an EMBL/GenBank/DDBJ whole genome shotgun (WGS) entry which is preliminary data.</text>
</comment>